<proteinExistence type="predicted"/>
<protein>
    <submittedName>
        <fullName evidence="1">Uncharacterized protein</fullName>
    </submittedName>
</protein>
<sequence length="104" mass="12067">MLKELVSSQKISEKRVLEFRMDCRKCLLTLAGKLQEKSPLVCSMDCLDPGRMASNKDSSCINKLKNILKLLTETKRVDENECDDILKQYRKFINKTAEKKGRFH</sequence>
<keyword evidence="2" id="KW-1185">Reference proteome</keyword>
<accession>A0AAW2AWY9</accession>
<name>A0AAW2AWY9_CULAL</name>
<dbReference type="EMBL" id="JAWDJR010000003">
    <property type="protein sequence ID" value="KAK9977059.1"/>
    <property type="molecule type" value="Genomic_DNA"/>
</dbReference>
<reference evidence="1 2" key="1">
    <citation type="submission" date="2024-05" db="EMBL/GenBank/DDBJ databases">
        <title>A high-quality chromosomal-level genome assembly of Topmouth culter (Culter alburnus).</title>
        <authorList>
            <person name="Zhao H."/>
        </authorList>
    </citation>
    <scope>NUCLEOTIDE SEQUENCE [LARGE SCALE GENOMIC DNA]</scope>
    <source>
        <strain evidence="1">CATC2023</strain>
        <tissue evidence="1">Muscle</tissue>
    </source>
</reference>
<evidence type="ECO:0000313" key="2">
    <source>
        <dbReference type="Proteomes" id="UP001479290"/>
    </source>
</evidence>
<dbReference type="Proteomes" id="UP001479290">
    <property type="component" value="Unassembled WGS sequence"/>
</dbReference>
<organism evidence="1 2">
    <name type="scientific">Culter alburnus</name>
    <name type="common">Topmouth culter</name>
    <dbReference type="NCBI Taxonomy" id="194366"/>
    <lineage>
        <taxon>Eukaryota</taxon>
        <taxon>Metazoa</taxon>
        <taxon>Chordata</taxon>
        <taxon>Craniata</taxon>
        <taxon>Vertebrata</taxon>
        <taxon>Euteleostomi</taxon>
        <taxon>Actinopterygii</taxon>
        <taxon>Neopterygii</taxon>
        <taxon>Teleostei</taxon>
        <taxon>Ostariophysi</taxon>
        <taxon>Cypriniformes</taxon>
        <taxon>Xenocyprididae</taxon>
        <taxon>Xenocypridinae</taxon>
        <taxon>Culter</taxon>
    </lineage>
</organism>
<dbReference type="AlphaFoldDB" id="A0AAW2AWY9"/>
<gene>
    <name evidence="1" type="ORF">ABG768_018880</name>
</gene>
<evidence type="ECO:0000313" key="1">
    <source>
        <dbReference type="EMBL" id="KAK9977059.1"/>
    </source>
</evidence>
<comment type="caution">
    <text evidence="1">The sequence shown here is derived from an EMBL/GenBank/DDBJ whole genome shotgun (WGS) entry which is preliminary data.</text>
</comment>